<keyword evidence="5" id="KW-0808">Transferase</keyword>
<dbReference type="CDD" id="cd00082">
    <property type="entry name" value="HisKA"/>
    <property type="match status" value="1"/>
</dbReference>
<dbReference type="Gene3D" id="3.30.565.10">
    <property type="entry name" value="Histidine kinase-like ATPase, C-terminal domain"/>
    <property type="match status" value="1"/>
</dbReference>
<dbReference type="STRING" id="587636.SAMN05216199_2057"/>
<dbReference type="SUPFAM" id="SSF158472">
    <property type="entry name" value="HAMP domain-like"/>
    <property type="match status" value="1"/>
</dbReference>
<evidence type="ECO:0000256" key="4">
    <source>
        <dbReference type="ARBA" id="ARBA00022553"/>
    </source>
</evidence>
<dbReference type="Pfam" id="PF00512">
    <property type="entry name" value="HisKA"/>
    <property type="match status" value="1"/>
</dbReference>
<dbReference type="Pfam" id="PF00672">
    <property type="entry name" value="HAMP"/>
    <property type="match status" value="1"/>
</dbReference>
<dbReference type="PRINTS" id="PR00344">
    <property type="entry name" value="BCTRLSENSOR"/>
</dbReference>
<feature type="domain" description="HAMP" evidence="13">
    <location>
        <begin position="86"/>
        <end position="138"/>
    </location>
</feature>
<dbReference type="SMART" id="SM00304">
    <property type="entry name" value="HAMP"/>
    <property type="match status" value="1"/>
</dbReference>
<evidence type="ECO:0000256" key="6">
    <source>
        <dbReference type="ARBA" id="ARBA00022692"/>
    </source>
</evidence>
<dbReference type="PROSITE" id="PS50109">
    <property type="entry name" value="HIS_KIN"/>
    <property type="match status" value="1"/>
</dbReference>
<keyword evidence="4" id="KW-0597">Phosphoprotein</keyword>
<evidence type="ECO:0000256" key="8">
    <source>
        <dbReference type="ARBA" id="ARBA00022989"/>
    </source>
</evidence>
<protein>
    <recommendedName>
        <fullName evidence="3">histidine kinase</fullName>
        <ecNumber evidence="3">2.7.13.3</ecNumber>
    </recommendedName>
</protein>
<evidence type="ECO:0000256" key="11">
    <source>
        <dbReference type="SAM" id="Phobius"/>
    </source>
</evidence>
<dbReference type="SMART" id="SM00388">
    <property type="entry name" value="HisKA"/>
    <property type="match status" value="1"/>
</dbReference>
<evidence type="ECO:0000256" key="1">
    <source>
        <dbReference type="ARBA" id="ARBA00000085"/>
    </source>
</evidence>
<dbReference type="InterPro" id="IPR050428">
    <property type="entry name" value="TCS_sensor_his_kinase"/>
</dbReference>
<evidence type="ECO:0000259" key="13">
    <source>
        <dbReference type="PROSITE" id="PS50885"/>
    </source>
</evidence>
<dbReference type="GO" id="GO:0000155">
    <property type="term" value="F:phosphorelay sensor kinase activity"/>
    <property type="evidence" value="ECO:0007669"/>
    <property type="project" value="InterPro"/>
</dbReference>
<dbReference type="InterPro" id="IPR036097">
    <property type="entry name" value="HisK_dim/P_sf"/>
</dbReference>
<dbReference type="CDD" id="cd06225">
    <property type="entry name" value="HAMP"/>
    <property type="match status" value="1"/>
</dbReference>
<name>A0A1H9URM7_9MICO</name>
<sequence length="377" mass="39613">MRRLSTRLFLSHVLVALVGALTTFAIVRFGAAALFERDVNAMPGMMHGQGQGQLRQTFVSAINTAMVVGVLVSLLVAAAGAALLGRRLLRPVEDVRTATRQIARGDYAHRAPVPAEPELAALAHDVNALGSALAETEARRVRLLGDIAHELRTPLTVMEGQLEGLADGVFEPGPAAYADLEAEVARMRRLAADLGDLSRVEEGRLEPGSELVDLRSVVTAVTGRLGGALSACGVSVDHVPSSAPVLVRGDEQRLVQVVTNLVNNAAQAMPGGGRLDIDVTHTDGRATIRVCDTGRGLAADDLERVFERFYRVPDSTGSTRRDGGTGIGLTVSRGIARAMGGDLTASSPGVGQGAEFTLTLPVATDTQDGRQLDQPMP</sequence>
<dbReference type="InterPro" id="IPR003660">
    <property type="entry name" value="HAMP_dom"/>
</dbReference>
<dbReference type="EC" id="2.7.13.3" evidence="3"/>
<keyword evidence="6 11" id="KW-0812">Transmembrane</keyword>
<dbReference type="PROSITE" id="PS50885">
    <property type="entry name" value="HAMP"/>
    <property type="match status" value="1"/>
</dbReference>
<dbReference type="SUPFAM" id="SSF55874">
    <property type="entry name" value="ATPase domain of HSP90 chaperone/DNA topoisomerase II/histidine kinase"/>
    <property type="match status" value="1"/>
</dbReference>
<dbReference type="InterPro" id="IPR003661">
    <property type="entry name" value="HisK_dim/P_dom"/>
</dbReference>
<dbReference type="Proteomes" id="UP000199019">
    <property type="component" value="Unassembled WGS sequence"/>
</dbReference>
<keyword evidence="15" id="KW-1185">Reference proteome</keyword>
<keyword evidence="7 14" id="KW-0418">Kinase</keyword>
<dbReference type="RefSeq" id="WP_091757816.1">
    <property type="nucleotide sequence ID" value="NZ_FOHB01000003.1"/>
</dbReference>
<evidence type="ECO:0000256" key="5">
    <source>
        <dbReference type="ARBA" id="ARBA00022679"/>
    </source>
</evidence>
<organism evidence="14 15">
    <name type="scientific">Pedococcus cremeus</name>
    <dbReference type="NCBI Taxonomy" id="587636"/>
    <lineage>
        <taxon>Bacteria</taxon>
        <taxon>Bacillati</taxon>
        <taxon>Actinomycetota</taxon>
        <taxon>Actinomycetes</taxon>
        <taxon>Micrococcales</taxon>
        <taxon>Intrasporangiaceae</taxon>
        <taxon>Pedococcus</taxon>
    </lineage>
</organism>
<feature type="transmembrane region" description="Helical" evidence="11">
    <location>
        <begin position="61"/>
        <end position="84"/>
    </location>
</feature>
<dbReference type="Pfam" id="PF02518">
    <property type="entry name" value="HATPase_c"/>
    <property type="match status" value="1"/>
</dbReference>
<reference evidence="15" key="1">
    <citation type="submission" date="2016-10" db="EMBL/GenBank/DDBJ databases">
        <authorList>
            <person name="Varghese N."/>
            <person name="Submissions S."/>
        </authorList>
    </citation>
    <scope>NUCLEOTIDE SEQUENCE [LARGE SCALE GENOMIC DNA]</scope>
    <source>
        <strain evidence="15">CGMCC 1.6963</strain>
    </source>
</reference>
<keyword evidence="8 11" id="KW-1133">Transmembrane helix</keyword>
<keyword evidence="9" id="KW-0902">Two-component regulatory system</keyword>
<accession>A0A1H9URM7</accession>
<dbReference type="OrthoDB" id="9786919at2"/>
<dbReference type="EMBL" id="FOHB01000003">
    <property type="protein sequence ID" value="SES11707.1"/>
    <property type="molecule type" value="Genomic_DNA"/>
</dbReference>
<evidence type="ECO:0000259" key="12">
    <source>
        <dbReference type="PROSITE" id="PS50109"/>
    </source>
</evidence>
<dbReference type="Gene3D" id="1.10.287.130">
    <property type="match status" value="1"/>
</dbReference>
<evidence type="ECO:0000313" key="14">
    <source>
        <dbReference type="EMBL" id="SES11707.1"/>
    </source>
</evidence>
<evidence type="ECO:0000256" key="7">
    <source>
        <dbReference type="ARBA" id="ARBA00022777"/>
    </source>
</evidence>
<feature type="domain" description="Histidine kinase" evidence="12">
    <location>
        <begin position="146"/>
        <end position="364"/>
    </location>
</feature>
<dbReference type="InterPro" id="IPR005467">
    <property type="entry name" value="His_kinase_dom"/>
</dbReference>
<evidence type="ECO:0000256" key="2">
    <source>
        <dbReference type="ARBA" id="ARBA00004236"/>
    </source>
</evidence>
<keyword evidence="10 11" id="KW-0472">Membrane</keyword>
<dbReference type="InterPro" id="IPR036890">
    <property type="entry name" value="HATPase_C_sf"/>
</dbReference>
<dbReference type="CDD" id="cd00075">
    <property type="entry name" value="HATPase"/>
    <property type="match status" value="1"/>
</dbReference>
<evidence type="ECO:0000313" key="15">
    <source>
        <dbReference type="Proteomes" id="UP000199019"/>
    </source>
</evidence>
<dbReference type="InterPro" id="IPR004358">
    <property type="entry name" value="Sig_transdc_His_kin-like_C"/>
</dbReference>
<comment type="subcellular location">
    <subcellularLocation>
        <location evidence="2">Cell membrane</location>
    </subcellularLocation>
</comment>
<dbReference type="PANTHER" id="PTHR45436:SF5">
    <property type="entry name" value="SENSOR HISTIDINE KINASE TRCS"/>
    <property type="match status" value="1"/>
</dbReference>
<comment type="catalytic activity">
    <reaction evidence="1">
        <text>ATP + protein L-histidine = ADP + protein N-phospho-L-histidine.</text>
        <dbReference type="EC" id="2.7.13.3"/>
    </reaction>
</comment>
<dbReference type="SUPFAM" id="SSF47384">
    <property type="entry name" value="Homodimeric domain of signal transducing histidine kinase"/>
    <property type="match status" value="1"/>
</dbReference>
<proteinExistence type="predicted"/>
<dbReference type="GO" id="GO:0005886">
    <property type="term" value="C:plasma membrane"/>
    <property type="evidence" value="ECO:0007669"/>
    <property type="project" value="UniProtKB-SubCell"/>
</dbReference>
<dbReference type="SMART" id="SM00387">
    <property type="entry name" value="HATPase_c"/>
    <property type="match status" value="1"/>
</dbReference>
<evidence type="ECO:0000256" key="9">
    <source>
        <dbReference type="ARBA" id="ARBA00023012"/>
    </source>
</evidence>
<dbReference type="Gene3D" id="6.10.340.10">
    <property type="match status" value="1"/>
</dbReference>
<evidence type="ECO:0000256" key="10">
    <source>
        <dbReference type="ARBA" id="ARBA00023136"/>
    </source>
</evidence>
<dbReference type="InterPro" id="IPR003594">
    <property type="entry name" value="HATPase_dom"/>
</dbReference>
<evidence type="ECO:0000256" key="3">
    <source>
        <dbReference type="ARBA" id="ARBA00012438"/>
    </source>
</evidence>
<dbReference type="AlphaFoldDB" id="A0A1H9URM7"/>
<gene>
    <name evidence="14" type="ORF">SAMN05216199_2057</name>
</gene>
<dbReference type="PANTHER" id="PTHR45436">
    <property type="entry name" value="SENSOR HISTIDINE KINASE YKOH"/>
    <property type="match status" value="1"/>
</dbReference>